<feature type="compositionally biased region" description="Basic and acidic residues" evidence="1">
    <location>
        <begin position="20"/>
        <end position="32"/>
    </location>
</feature>
<reference evidence="2" key="1">
    <citation type="submission" date="2023-01" db="EMBL/GenBank/DDBJ databases">
        <title>Genome assembly of the deep-sea coral Lophelia pertusa.</title>
        <authorList>
            <person name="Herrera S."/>
            <person name="Cordes E."/>
        </authorList>
    </citation>
    <scope>NUCLEOTIDE SEQUENCE</scope>
    <source>
        <strain evidence="2">USNM1676648</strain>
        <tissue evidence="2">Polyp</tissue>
    </source>
</reference>
<dbReference type="OrthoDB" id="428159at2759"/>
<evidence type="ECO:0000256" key="1">
    <source>
        <dbReference type="SAM" id="MobiDB-lite"/>
    </source>
</evidence>
<protein>
    <submittedName>
        <fullName evidence="2">Uncharacterized protein</fullName>
    </submittedName>
</protein>
<proteinExistence type="predicted"/>
<name>A0A9W9YRM8_9CNID</name>
<evidence type="ECO:0000313" key="3">
    <source>
        <dbReference type="Proteomes" id="UP001163046"/>
    </source>
</evidence>
<sequence>MFNDDFGEIRVELDESSPPVKDDRKQLEDRDTTCGLHCGSSSAVPEGMDQNTWDNVDGAMYHRVKKTIYWVSVMDGLQRVLIFADDENLSSLARKVGKRSVYARLQRNSYSNDEISAVLT</sequence>
<dbReference type="EMBL" id="MU827305">
    <property type="protein sequence ID" value="KAJ7363710.1"/>
    <property type="molecule type" value="Genomic_DNA"/>
</dbReference>
<organism evidence="2 3">
    <name type="scientific">Desmophyllum pertusum</name>
    <dbReference type="NCBI Taxonomy" id="174260"/>
    <lineage>
        <taxon>Eukaryota</taxon>
        <taxon>Metazoa</taxon>
        <taxon>Cnidaria</taxon>
        <taxon>Anthozoa</taxon>
        <taxon>Hexacorallia</taxon>
        <taxon>Scleractinia</taxon>
        <taxon>Caryophylliina</taxon>
        <taxon>Caryophylliidae</taxon>
        <taxon>Desmophyllum</taxon>
    </lineage>
</organism>
<dbReference type="AlphaFoldDB" id="A0A9W9YRM8"/>
<dbReference type="Proteomes" id="UP001163046">
    <property type="component" value="Unassembled WGS sequence"/>
</dbReference>
<gene>
    <name evidence="2" type="ORF">OS493_009873</name>
</gene>
<accession>A0A9W9YRM8</accession>
<keyword evidence="3" id="KW-1185">Reference proteome</keyword>
<comment type="caution">
    <text evidence="2">The sequence shown here is derived from an EMBL/GenBank/DDBJ whole genome shotgun (WGS) entry which is preliminary data.</text>
</comment>
<evidence type="ECO:0000313" key="2">
    <source>
        <dbReference type="EMBL" id="KAJ7363710.1"/>
    </source>
</evidence>
<feature type="region of interest" description="Disordered" evidence="1">
    <location>
        <begin position="13"/>
        <end position="41"/>
    </location>
</feature>